<evidence type="ECO:0000313" key="5">
    <source>
        <dbReference type="Proteomes" id="UP000007014"/>
    </source>
</evidence>
<evidence type="ECO:0000256" key="1">
    <source>
        <dbReference type="ARBA" id="ARBA00022679"/>
    </source>
</evidence>
<name>M1V6E5_CYAM1</name>
<proteinExistence type="predicted"/>
<organism evidence="4 5">
    <name type="scientific">Cyanidioschyzon merolae (strain NIES-3377 / 10D)</name>
    <name type="common">Unicellular red alga</name>
    <dbReference type="NCBI Taxonomy" id="280699"/>
    <lineage>
        <taxon>Eukaryota</taxon>
        <taxon>Rhodophyta</taxon>
        <taxon>Bangiophyceae</taxon>
        <taxon>Cyanidiales</taxon>
        <taxon>Cyanidiaceae</taxon>
        <taxon>Cyanidioschyzon</taxon>
    </lineage>
</organism>
<dbReference type="EMBL" id="AP006484">
    <property type="protein sequence ID" value="BAM78849.1"/>
    <property type="molecule type" value="Genomic_DNA"/>
</dbReference>
<dbReference type="SUPFAM" id="SSF55729">
    <property type="entry name" value="Acyl-CoA N-acyltransferases (Nat)"/>
    <property type="match status" value="1"/>
</dbReference>
<keyword evidence="1" id="KW-0808">Transferase</keyword>
<dbReference type="InterPro" id="IPR016181">
    <property type="entry name" value="Acyl_CoA_acyltransferase"/>
</dbReference>
<reference evidence="4 5" key="1">
    <citation type="journal article" date="2004" name="Nature">
        <title>Genome sequence of the ultrasmall unicellular red alga Cyanidioschyzon merolae 10D.</title>
        <authorList>
            <person name="Matsuzaki M."/>
            <person name="Misumi O."/>
            <person name="Shin-i T."/>
            <person name="Maruyama S."/>
            <person name="Takahara M."/>
            <person name="Miyagishima S."/>
            <person name="Mori T."/>
            <person name="Nishida K."/>
            <person name="Yagisawa F."/>
            <person name="Nishida K."/>
            <person name="Yoshida Y."/>
            <person name="Nishimura Y."/>
            <person name="Nakao S."/>
            <person name="Kobayashi T."/>
            <person name="Momoyama Y."/>
            <person name="Higashiyama T."/>
            <person name="Minoda A."/>
            <person name="Sano M."/>
            <person name="Nomoto H."/>
            <person name="Oishi K."/>
            <person name="Hayashi H."/>
            <person name="Ohta F."/>
            <person name="Nishizaka S."/>
            <person name="Haga S."/>
            <person name="Miura S."/>
            <person name="Morishita T."/>
            <person name="Kabeya Y."/>
            <person name="Terasawa K."/>
            <person name="Suzuki Y."/>
            <person name="Ishii Y."/>
            <person name="Asakawa S."/>
            <person name="Takano H."/>
            <person name="Ohta N."/>
            <person name="Kuroiwa H."/>
            <person name="Tanaka K."/>
            <person name="Shimizu N."/>
            <person name="Sugano S."/>
            <person name="Sato N."/>
            <person name="Nozaki H."/>
            <person name="Ogasawara N."/>
            <person name="Kohara Y."/>
            <person name="Kuroiwa T."/>
        </authorList>
    </citation>
    <scope>NUCLEOTIDE SEQUENCE [LARGE SCALE GENOMIC DNA]</scope>
    <source>
        <strain evidence="4 5">10D</strain>
    </source>
</reference>
<protein>
    <recommendedName>
        <fullName evidence="3">N-acetyltransferase domain-containing protein</fullName>
    </recommendedName>
</protein>
<dbReference type="RefSeq" id="XP_005535135.1">
    <property type="nucleotide sequence ID" value="XM_005535078.1"/>
</dbReference>
<dbReference type="PROSITE" id="PS51186">
    <property type="entry name" value="GNAT"/>
    <property type="match status" value="1"/>
</dbReference>
<accession>M1V6E5</accession>
<dbReference type="OrthoDB" id="47374at2759"/>
<dbReference type="Pfam" id="PF00583">
    <property type="entry name" value="Acetyltransf_1"/>
    <property type="match status" value="1"/>
</dbReference>
<dbReference type="PANTHER" id="PTHR42919:SF8">
    <property type="entry name" value="N-ALPHA-ACETYLTRANSFERASE 50"/>
    <property type="match status" value="1"/>
</dbReference>
<dbReference type="InterPro" id="IPR051556">
    <property type="entry name" value="N-term/lysine_N-AcTrnsfr"/>
</dbReference>
<dbReference type="HOGENOM" id="CLU_1449651_0_0_1"/>
<dbReference type="GO" id="GO:0016747">
    <property type="term" value="F:acyltransferase activity, transferring groups other than amino-acyl groups"/>
    <property type="evidence" value="ECO:0007669"/>
    <property type="project" value="InterPro"/>
</dbReference>
<dbReference type="InterPro" id="IPR000182">
    <property type="entry name" value="GNAT_dom"/>
</dbReference>
<evidence type="ECO:0000259" key="3">
    <source>
        <dbReference type="PROSITE" id="PS51186"/>
    </source>
</evidence>
<gene>
    <name evidence="4" type="ORF">CYME_CMB026C</name>
</gene>
<dbReference type="GO" id="GO:0007064">
    <property type="term" value="P:mitotic sister chromatid cohesion"/>
    <property type="evidence" value="ECO:0007669"/>
    <property type="project" value="TreeGrafter"/>
</dbReference>
<dbReference type="GO" id="GO:0031415">
    <property type="term" value="C:NatA complex"/>
    <property type="evidence" value="ECO:0007669"/>
    <property type="project" value="TreeGrafter"/>
</dbReference>
<dbReference type="GeneID" id="16992237"/>
<evidence type="ECO:0000313" key="4">
    <source>
        <dbReference type="EMBL" id="BAM78849.1"/>
    </source>
</evidence>
<evidence type="ECO:0000256" key="2">
    <source>
        <dbReference type="ARBA" id="ARBA00023315"/>
    </source>
</evidence>
<feature type="domain" description="N-acetyltransferase" evidence="3">
    <location>
        <begin position="4"/>
        <end position="168"/>
    </location>
</feature>
<dbReference type="CDD" id="cd04301">
    <property type="entry name" value="NAT_SF"/>
    <property type="match status" value="1"/>
</dbReference>
<sequence>MHGVEFAPLERQHGSQVLALLRGTLLVPLPRLHQRLEEAYERDARLGLAQVALCRLAGNAEKVVGVLLARVATRRTCCAQVYIDAVAVDAVFQGQGIGSRLLLRVLTPCLPDGLEVREVFLHTPLQATELVAFYRSCGFESDDEVIDNYYPRRWMPQAQALVLRWRPPTAAQHQHEERKGPQDADVS</sequence>
<dbReference type="STRING" id="280699.M1V6E5"/>
<reference evidence="4 5" key="2">
    <citation type="journal article" date="2007" name="BMC Biol.">
        <title>A 100%-complete sequence reveals unusually simple genomic features in the hot-spring red alga Cyanidioschyzon merolae.</title>
        <authorList>
            <person name="Nozaki H."/>
            <person name="Takano H."/>
            <person name="Misumi O."/>
            <person name="Terasawa K."/>
            <person name="Matsuzaki M."/>
            <person name="Maruyama S."/>
            <person name="Nishida K."/>
            <person name="Yagisawa F."/>
            <person name="Yoshida Y."/>
            <person name="Fujiwara T."/>
            <person name="Takio S."/>
            <person name="Tamura K."/>
            <person name="Chung S.J."/>
            <person name="Nakamura S."/>
            <person name="Kuroiwa H."/>
            <person name="Tanaka K."/>
            <person name="Sato N."/>
            <person name="Kuroiwa T."/>
        </authorList>
    </citation>
    <scope>NUCLEOTIDE SEQUENCE [LARGE SCALE GENOMIC DNA]</scope>
    <source>
        <strain evidence="4 5">10D</strain>
    </source>
</reference>
<keyword evidence="5" id="KW-1185">Reference proteome</keyword>
<dbReference type="KEGG" id="cme:CYME_CMB026C"/>
<dbReference type="PANTHER" id="PTHR42919">
    <property type="entry name" value="N-ALPHA-ACETYLTRANSFERASE"/>
    <property type="match status" value="1"/>
</dbReference>
<dbReference type="Gene3D" id="3.40.630.30">
    <property type="match status" value="1"/>
</dbReference>
<keyword evidence="2" id="KW-0012">Acyltransferase</keyword>
<dbReference type="Gramene" id="CMB026CT">
    <property type="protein sequence ID" value="CMB026CT"/>
    <property type="gene ID" value="CMB026C"/>
</dbReference>
<dbReference type="AlphaFoldDB" id="M1V6E5"/>
<dbReference type="Proteomes" id="UP000007014">
    <property type="component" value="Chromosome 2"/>
</dbReference>